<protein>
    <recommendedName>
        <fullName evidence="5">Peptidase S8/S53 domain-containing protein</fullName>
    </recommendedName>
</protein>
<dbReference type="InterPro" id="IPR050131">
    <property type="entry name" value="Peptidase_S8_subtilisin-like"/>
</dbReference>
<dbReference type="InterPro" id="IPR036852">
    <property type="entry name" value="Peptidase_S8/S53_dom_sf"/>
</dbReference>
<evidence type="ECO:0000313" key="6">
    <source>
        <dbReference type="EMBL" id="SUZ91491.1"/>
    </source>
</evidence>
<dbReference type="PROSITE" id="PS51892">
    <property type="entry name" value="SUBTILASE"/>
    <property type="match status" value="1"/>
</dbReference>
<dbReference type="Pfam" id="PF00082">
    <property type="entry name" value="Peptidase_S8"/>
    <property type="match status" value="1"/>
</dbReference>
<proteinExistence type="inferred from homology"/>
<dbReference type="PROSITE" id="PS00136">
    <property type="entry name" value="SUBTILASE_ASP"/>
    <property type="match status" value="1"/>
</dbReference>
<dbReference type="GO" id="GO:0004252">
    <property type="term" value="F:serine-type endopeptidase activity"/>
    <property type="evidence" value="ECO:0007669"/>
    <property type="project" value="InterPro"/>
</dbReference>
<evidence type="ECO:0000256" key="1">
    <source>
        <dbReference type="ARBA" id="ARBA00011073"/>
    </source>
</evidence>
<reference evidence="6" key="1">
    <citation type="submission" date="2018-05" db="EMBL/GenBank/DDBJ databases">
        <authorList>
            <person name="Lanie J.A."/>
            <person name="Ng W.-L."/>
            <person name="Kazmierczak K.M."/>
            <person name="Andrzejewski T.M."/>
            <person name="Davidsen T.M."/>
            <person name="Wayne K.J."/>
            <person name="Tettelin H."/>
            <person name="Glass J.I."/>
            <person name="Rusch D."/>
            <person name="Podicherti R."/>
            <person name="Tsui H.-C.T."/>
            <person name="Winkler M.E."/>
        </authorList>
    </citation>
    <scope>NUCLEOTIDE SEQUENCE</scope>
</reference>
<comment type="similarity">
    <text evidence="1">Belongs to the peptidase S8 family.</text>
</comment>
<dbReference type="EMBL" id="UINC01001979">
    <property type="protein sequence ID" value="SUZ91491.1"/>
    <property type="molecule type" value="Genomic_DNA"/>
</dbReference>
<name>A0A381RJH6_9ZZZZ</name>
<dbReference type="GO" id="GO:0006508">
    <property type="term" value="P:proteolysis"/>
    <property type="evidence" value="ECO:0007669"/>
    <property type="project" value="UniProtKB-KW"/>
</dbReference>
<dbReference type="Gene3D" id="3.40.50.200">
    <property type="entry name" value="Peptidase S8/S53 domain"/>
    <property type="match status" value="1"/>
</dbReference>
<accession>A0A381RJH6</accession>
<dbReference type="PANTHER" id="PTHR43806">
    <property type="entry name" value="PEPTIDASE S8"/>
    <property type="match status" value="1"/>
</dbReference>
<evidence type="ECO:0000256" key="3">
    <source>
        <dbReference type="ARBA" id="ARBA00022801"/>
    </source>
</evidence>
<dbReference type="InterPro" id="IPR023827">
    <property type="entry name" value="Peptidase_S8_Asp-AS"/>
</dbReference>
<keyword evidence="4" id="KW-0720">Serine protease</keyword>
<evidence type="ECO:0000259" key="5">
    <source>
        <dbReference type="Pfam" id="PF00082"/>
    </source>
</evidence>
<keyword evidence="3" id="KW-0378">Hydrolase</keyword>
<evidence type="ECO:0000256" key="2">
    <source>
        <dbReference type="ARBA" id="ARBA00022670"/>
    </source>
</evidence>
<feature type="domain" description="Peptidase S8/S53" evidence="5">
    <location>
        <begin position="1"/>
        <end position="125"/>
    </location>
</feature>
<gene>
    <name evidence="6" type="ORF">METZ01_LOCUS44345</name>
</gene>
<organism evidence="6">
    <name type="scientific">marine metagenome</name>
    <dbReference type="NCBI Taxonomy" id="408172"/>
    <lineage>
        <taxon>unclassified sequences</taxon>
        <taxon>metagenomes</taxon>
        <taxon>ecological metagenomes</taxon>
    </lineage>
</organism>
<dbReference type="PANTHER" id="PTHR43806:SF11">
    <property type="entry name" value="CEREVISIN-RELATED"/>
    <property type="match status" value="1"/>
</dbReference>
<dbReference type="AlphaFoldDB" id="A0A381RJH6"/>
<sequence>VAVVDSGVHPNHPHVGGVAGGVGIAIDGAEHEDFVDRLGHGTAVAAAIREKAQRSVLYAVKVFDQELSTSVEALVAAIDWAVGARIRLINLSLGMVNTEHENQLRTAVERAAMSGTLVVAPAADEHTQWLPGSLPGVVPVALDWNCPRDQYRWTRQSGTVVFAASGLPRPIPGVSPSRNLKGLSFAVANLTGLLARAMETREISSCDEALALLTEGQKHS</sequence>
<evidence type="ECO:0000256" key="4">
    <source>
        <dbReference type="ARBA" id="ARBA00022825"/>
    </source>
</evidence>
<dbReference type="SUPFAM" id="SSF52743">
    <property type="entry name" value="Subtilisin-like"/>
    <property type="match status" value="1"/>
</dbReference>
<feature type="non-terminal residue" evidence="6">
    <location>
        <position position="1"/>
    </location>
</feature>
<keyword evidence="2" id="KW-0645">Protease</keyword>
<dbReference type="InterPro" id="IPR000209">
    <property type="entry name" value="Peptidase_S8/S53_dom"/>
</dbReference>